<dbReference type="CDD" id="cd14447">
    <property type="entry name" value="SPX"/>
    <property type="match status" value="1"/>
</dbReference>
<dbReference type="Gene3D" id="3.40.50.1000">
    <property type="entry name" value="HAD superfamily/HAD-like"/>
    <property type="match status" value="1"/>
</dbReference>
<dbReference type="InterPro" id="IPR036412">
    <property type="entry name" value="HAD-like_sf"/>
</dbReference>
<keyword evidence="9" id="KW-0718">Serine biosynthesis</keyword>
<evidence type="ECO:0000256" key="3">
    <source>
        <dbReference type="ARBA" id="ARBA00009184"/>
    </source>
</evidence>
<dbReference type="Pfam" id="PF00702">
    <property type="entry name" value="Hydrolase"/>
    <property type="match status" value="1"/>
</dbReference>
<evidence type="ECO:0000256" key="8">
    <source>
        <dbReference type="ARBA" id="ARBA00022842"/>
    </source>
</evidence>
<name>A0A1Y1WRQ8_9FUNG</name>
<dbReference type="PROSITE" id="PS51382">
    <property type="entry name" value="SPX"/>
    <property type="match status" value="1"/>
</dbReference>
<comment type="pathway">
    <text evidence="2">Amino-acid biosynthesis; L-serine biosynthesis; L-serine from 3-phospho-D-glycerate: step 3/3.</text>
</comment>
<dbReference type="PANTHER" id="PTHR43344">
    <property type="entry name" value="PHOSPHOSERINE PHOSPHATASE"/>
    <property type="match status" value="1"/>
</dbReference>
<dbReference type="CDD" id="cd07500">
    <property type="entry name" value="HAD_PSP"/>
    <property type="match status" value="1"/>
</dbReference>
<dbReference type="SFLD" id="SFLDF00029">
    <property type="entry name" value="phosphoserine_phosphatase"/>
    <property type="match status" value="1"/>
</dbReference>
<evidence type="ECO:0000256" key="6">
    <source>
        <dbReference type="ARBA" id="ARBA00022723"/>
    </source>
</evidence>
<reference evidence="13 14" key="1">
    <citation type="submission" date="2016-08" db="EMBL/GenBank/DDBJ databases">
        <title>A Parts List for Fungal Cellulosomes Revealed by Comparative Genomics.</title>
        <authorList>
            <consortium name="DOE Joint Genome Institute"/>
            <person name="Haitjema C.H."/>
            <person name="Gilmore S.P."/>
            <person name="Henske J.K."/>
            <person name="Solomon K.V."/>
            <person name="De Groot R."/>
            <person name="Kuo A."/>
            <person name="Mondo S.J."/>
            <person name="Salamov A.A."/>
            <person name="Labutti K."/>
            <person name="Zhao Z."/>
            <person name="Chiniquy J."/>
            <person name="Barry K."/>
            <person name="Brewer H.M."/>
            <person name="Purvine S.O."/>
            <person name="Wright A.T."/>
            <person name="Boxma B."/>
            <person name="Van Alen T."/>
            <person name="Hackstein J.H."/>
            <person name="Baker S.E."/>
            <person name="Grigoriev I.V."/>
            <person name="O'Malley M.A."/>
        </authorList>
    </citation>
    <scope>NUCLEOTIDE SEQUENCE [LARGE SCALE GENOMIC DNA]</scope>
    <source>
        <strain evidence="13 14">S4</strain>
    </source>
</reference>
<dbReference type="GO" id="GO:0036424">
    <property type="term" value="F:L-phosphoserine phosphatase activity"/>
    <property type="evidence" value="ECO:0007669"/>
    <property type="project" value="InterPro"/>
</dbReference>
<dbReference type="FunFam" id="3.40.50.1000:FF:000143">
    <property type="entry name" value="Phosphoserine phosphatase serb"/>
    <property type="match status" value="1"/>
</dbReference>
<dbReference type="Proteomes" id="UP000193944">
    <property type="component" value="Unassembled WGS sequence"/>
</dbReference>
<dbReference type="NCBIfam" id="TIGR00338">
    <property type="entry name" value="serB"/>
    <property type="match status" value="1"/>
</dbReference>
<keyword evidence="6" id="KW-0479">Metal-binding</keyword>
<evidence type="ECO:0000313" key="14">
    <source>
        <dbReference type="Proteomes" id="UP000193944"/>
    </source>
</evidence>
<evidence type="ECO:0000256" key="4">
    <source>
        <dbReference type="ARBA" id="ARBA00012640"/>
    </source>
</evidence>
<evidence type="ECO:0000256" key="2">
    <source>
        <dbReference type="ARBA" id="ARBA00005135"/>
    </source>
</evidence>
<evidence type="ECO:0000256" key="10">
    <source>
        <dbReference type="ARBA" id="ARBA00031693"/>
    </source>
</evidence>
<evidence type="ECO:0000259" key="12">
    <source>
        <dbReference type="PROSITE" id="PS51382"/>
    </source>
</evidence>
<keyword evidence="8" id="KW-0460">Magnesium</keyword>
<dbReference type="GO" id="GO:0005737">
    <property type="term" value="C:cytoplasm"/>
    <property type="evidence" value="ECO:0007669"/>
    <property type="project" value="TreeGrafter"/>
</dbReference>
<organism evidence="13 14">
    <name type="scientific">Anaeromyces robustus</name>
    <dbReference type="NCBI Taxonomy" id="1754192"/>
    <lineage>
        <taxon>Eukaryota</taxon>
        <taxon>Fungi</taxon>
        <taxon>Fungi incertae sedis</taxon>
        <taxon>Chytridiomycota</taxon>
        <taxon>Chytridiomycota incertae sedis</taxon>
        <taxon>Neocallimastigomycetes</taxon>
        <taxon>Neocallimastigales</taxon>
        <taxon>Neocallimastigaceae</taxon>
        <taxon>Anaeromyces</taxon>
    </lineage>
</organism>
<dbReference type="InterPro" id="IPR004469">
    <property type="entry name" value="PSP"/>
</dbReference>
<dbReference type="InterPro" id="IPR004331">
    <property type="entry name" value="SPX_dom"/>
</dbReference>
<dbReference type="InterPro" id="IPR050582">
    <property type="entry name" value="HAD-like_SerB"/>
</dbReference>
<dbReference type="SUPFAM" id="SSF56784">
    <property type="entry name" value="HAD-like"/>
    <property type="match status" value="1"/>
</dbReference>
<dbReference type="SFLD" id="SFLDG01136">
    <property type="entry name" value="C1.6:_Phosphoserine_Phosphatas"/>
    <property type="match status" value="1"/>
</dbReference>
<dbReference type="OrthoDB" id="27226at2759"/>
<evidence type="ECO:0000256" key="5">
    <source>
        <dbReference type="ARBA" id="ARBA00022605"/>
    </source>
</evidence>
<evidence type="ECO:0000256" key="7">
    <source>
        <dbReference type="ARBA" id="ARBA00022801"/>
    </source>
</evidence>
<proteinExistence type="inferred from homology"/>
<sequence>MKFGNHLLQKQKEAAPEWREYFIDYVALKQYIKSDITMYTMHFSPEKMTWKPTDSNELDFASAINFKLSKLQNNISTFIQKLDKEVEKLSNFFDKNVKSISDEYNNISKSDDPSAYKSLLKKIITLEQFIMLNYTGIVKIMKKLDRHSGLKLSEPYMFRLVYLPFYHSEELSTIKHNLLDKVSGTGSTAVPEEKEEKSAPLLTMPSILSKLDQTFIPPSSIMPQHNILIQLSGKHGTDIIGCVLESMAKFNCTIIDFMLSRLYHNVTFGVLVRLSDDSVDIFNHLSENARKWDAVLSFQIQDEREKIKHLLDEAPYDNRLKYTATVLNQNGLTSQFLYDWTKLLLETKISVEKMIRLSKDKQLNSIDFRLSVPNDLDFDDLRKRLYQLSAQHGTDVALQNLNVFRKNKRLVVFDMDSTLIRQEVIDEIAKHAGVVDEVAKITASAMNGEIDFKESLRRRVALLKGTPVSVLDDIKKVLTFTEGAHFLCKSLKRLGYKLAVISGGFMPLATYVKHELGLDYAFANQLRVSNDGLTLTGETYGPVVDGIRKAELLDVIAQAESVTPEQVIAVGDGANDLFMLSKAGLGIAFNAKPRVQQQAPARINQRSLKNVLYLLGYTDNEIEQLASY</sequence>
<dbReference type="GO" id="GO:0006564">
    <property type="term" value="P:L-serine biosynthetic process"/>
    <property type="evidence" value="ECO:0007669"/>
    <property type="project" value="UniProtKB-KW"/>
</dbReference>
<comment type="cofactor">
    <cofactor evidence="1">
        <name>Mg(2+)</name>
        <dbReference type="ChEBI" id="CHEBI:18420"/>
    </cofactor>
</comment>
<dbReference type="InterPro" id="IPR023214">
    <property type="entry name" value="HAD_sf"/>
</dbReference>
<dbReference type="PANTHER" id="PTHR43344:SF2">
    <property type="entry name" value="PHOSPHOSERINE PHOSPHATASE"/>
    <property type="match status" value="1"/>
</dbReference>
<dbReference type="NCBIfam" id="TIGR01488">
    <property type="entry name" value="HAD-SF-IB"/>
    <property type="match status" value="1"/>
</dbReference>
<keyword evidence="14" id="KW-1185">Reference proteome</keyword>
<dbReference type="Pfam" id="PF13740">
    <property type="entry name" value="ACT_6"/>
    <property type="match status" value="1"/>
</dbReference>
<gene>
    <name evidence="13" type="ORF">BCR32DRAFT_236811</name>
</gene>
<comment type="caution">
    <text evidence="13">The sequence shown here is derived from an EMBL/GenBank/DDBJ whole genome shotgun (WGS) entry which is preliminary data.</text>
</comment>
<keyword evidence="7" id="KW-0378">Hydrolase</keyword>
<feature type="active site" description="Proton donor" evidence="11">
    <location>
        <position position="416"/>
    </location>
</feature>
<evidence type="ECO:0000313" key="13">
    <source>
        <dbReference type="EMBL" id="ORX76152.1"/>
    </source>
</evidence>
<dbReference type="STRING" id="1754192.A0A1Y1WRQ8"/>
<reference evidence="13 14" key="2">
    <citation type="submission" date="2016-08" db="EMBL/GenBank/DDBJ databases">
        <title>Pervasive Adenine N6-methylation of Active Genes in Fungi.</title>
        <authorList>
            <consortium name="DOE Joint Genome Institute"/>
            <person name="Mondo S.J."/>
            <person name="Dannebaum R.O."/>
            <person name="Kuo R.C."/>
            <person name="Labutti K."/>
            <person name="Haridas S."/>
            <person name="Kuo A."/>
            <person name="Salamov A."/>
            <person name="Ahrendt S.R."/>
            <person name="Lipzen A."/>
            <person name="Sullivan W."/>
            <person name="Andreopoulos W.B."/>
            <person name="Clum A."/>
            <person name="Lindquist E."/>
            <person name="Daum C."/>
            <person name="Ramamoorthy G.K."/>
            <person name="Gryganskyi A."/>
            <person name="Culley D."/>
            <person name="Magnuson J.K."/>
            <person name="James T.Y."/>
            <person name="O'Malley M.A."/>
            <person name="Stajich J.E."/>
            <person name="Spatafora J.W."/>
            <person name="Visel A."/>
            <person name="Grigoriev I.V."/>
        </authorList>
    </citation>
    <scope>NUCLEOTIDE SEQUENCE [LARGE SCALE GENOMIC DNA]</scope>
    <source>
        <strain evidence="13 14">S4</strain>
    </source>
</reference>
<dbReference type="GO" id="GO:0000287">
    <property type="term" value="F:magnesium ion binding"/>
    <property type="evidence" value="ECO:0007669"/>
    <property type="project" value="TreeGrafter"/>
</dbReference>
<comment type="similarity">
    <text evidence="3">Belongs to the HAD-like hydrolase superfamily. SerB family.</text>
</comment>
<dbReference type="AlphaFoldDB" id="A0A1Y1WRQ8"/>
<evidence type="ECO:0000256" key="11">
    <source>
        <dbReference type="PIRSR" id="PIRSR604469-1"/>
    </source>
</evidence>
<feature type="active site" description="Nucleophile" evidence="11">
    <location>
        <position position="414"/>
    </location>
</feature>
<evidence type="ECO:0000256" key="9">
    <source>
        <dbReference type="ARBA" id="ARBA00023299"/>
    </source>
</evidence>
<dbReference type="SFLD" id="SFLDS00003">
    <property type="entry name" value="Haloacid_Dehalogenase"/>
    <property type="match status" value="1"/>
</dbReference>
<protein>
    <recommendedName>
        <fullName evidence="4">phosphoserine phosphatase</fullName>
        <ecNumber evidence="4">3.1.3.3</ecNumber>
    </recommendedName>
    <alternativeName>
        <fullName evidence="10">O-phosphoserine phosphohydrolase</fullName>
    </alternativeName>
</protein>
<dbReference type="EMBL" id="MCFG01000315">
    <property type="protein sequence ID" value="ORX76152.1"/>
    <property type="molecule type" value="Genomic_DNA"/>
</dbReference>
<keyword evidence="5" id="KW-0028">Amino-acid biosynthesis</keyword>
<dbReference type="EC" id="3.1.3.3" evidence="4"/>
<accession>A0A1Y1WRQ8</accession>
<evidence type="ECO:0000256" key="1">
    <source>
        <dbReference type="ARBA" id="ARBA00001946"/>
    </source>
</evidence>
<dbReference type="UniPathway" id="UPA00135">
    <property type="reaction ID" value="UER00198"/>
</dbReference>
<dbReference type="SFLD" id="SFLDG01137">
    <property type="entry name" value="C1.6.1:_Phosphoserine_Phosphat"/>
    <property type="match status" value="1"/>
</dbReference>
<feature type="domain" description="SPX" evidence="12">
    <location>
        <begin position="1"/>
        <end position="158"/>
    </location>
</feature>